<keyword evidence="1" id="KW-0472">Membrane</keyword>
<organism evidence="3 4">
    <name type="scientific">Rurimicrobium arvi</name>
    <dbReference type="NCBI Taxonomy" id="2049916"/>
    <lineage>
        <taxon>Bacteria</taxon>
        <taxon>Pseudomonadati</taxon>
        <taxon>Bacteroidota</taxon>
        <taxon>Chitinophagia</taxon>
        <taxon>Chitinophagales</taxon>
        <taxon>Chitinophagaceae</taxon>
        <taxon>Rurimicrobium</taxon>
    </lineage>
</organism>
<gene>
    <name evidence="3" type="ORF">GCM10023092_21170</name>
</gene>
<dbReference type="RefSeq" id="WP_344826615.1">
    <property type="nucleotide sequence ID" value="NZ_BAABEZ010000022.1"/>
</dbReference>
<keyword evidence="4" id="KW-1185">Reference proteome</keyword>
<protein>
    <submittedName>
        <fullName evidence="3">BatA and WFA domain-containing protein</fullName>
    </submittedName>
</protein>
<sequence>MQFVNPFFLLAGLSLAIPVFIHLFNLRRYKTVFFPHSRFLKNLQLQSQKQSQLRHKWLLLTRLLFLMLLVLAFAQPFFSGSKTKNESALTAIYIDNSLSMSAGKSQRNLLDIARENAKHLVNTHKGSFLIFSNDAPASYEPVGVQAALDAIERIRLSPSFRTPEHTLQMIQGLCQDKGAVELYYLSDFQQNIFRTDAAAQLSADIHFNGVQIQGKPDKSNVYIDTAFLEYPSLQTGKQNRLIVRTRYSGARPEEKNVLQLWVDGTVKSAATVDFGDQKERFDTLSFETNRNGWQRISLSVNDLSVHFDDTLLIAAKSASDLSILLVQEAPNVFLNAALRSYSGFKVTEAVSGNLPEDLTRFNLILFGGLKTTNAAQAQKLSQALNDGVNVCIFPAADMDLTGVNNTVGAFSNITFGTPDTSAQMVSDLQTGHQMVKDLFERIPENIQLPYVRMHYPVKASINSNQQNLLSFRNGDPFFSVYDVGNAHLYVCSSPADPAFSNFQDSYFFVPFLYQMASLSQTGDVYSVCAGQQQAVFIPRPNGDARTMFHILGAGTDLIPPQKADGKGVWVDAAGNLTQTGFYTLATNAGDTALIGVNNNRAESELDCWSLSALRSSWSRKGDSWQQADAENKAVKSSELSSFPLWKLCSILALGMLLLEVYLLSKNHFKKNTTTT</sequence>
<evidence type="ECO:0000313" key="4">
    <source>
        <dbReference type="Proteomes" id="UP001501410"/>
    </source>
</evidence>
<name>A0ABP8MWK3_9BACT</name>
<feature type="transmembrane region" description="Helical" evidence="1">
    <location>
        <begin position="57"/>
        <end position="78"/>
    </location>
</feature>
<feature type="domain" description="Aerotolerance regulator N-terminal" evidence="2">
    <location>
        <begin position="1"/>
        <end position="76"/>
    </location>
</feature>
<dbReference type="PANTHER" id="PTHR37464">
    <property type="entry name" value="BLL2463 PROTEIN"/>
    <property type="match status" value="1"/>
</dbReference>
<evidence type="ECO:0000256" key="1">
    <source>
        <dbReference type="SAM" id="Phobius"/>
    </source>
</evidence>
<reference evidence="4" key="1">
    <citation type="journal article" date="2019" name="Int. J. Syst. Evol. Microbiol.">
        <title>The Global Catalogue of Microorganisms (GCM) 10K type strain sequencing project: providing services to taxonomists for standard genome sequencing and annotation.</title>
        <authorList>
            <consortium name="The Broad Institute Genomics Platform"/>
            <consortium name="The Broad Institute Genome Sequencing Center for Infectious Disease"/>
            <person name="Wu L."/>
            <person name="Ma J."/>
        </authorList>
    </citation>
    <scope>NUCLEOTIDE SEQUENCE [LARGE SCALE GENOMIC DNA]</scope>
    <source>
        <strain evidence="4">JCM 31921</strain>
    </source>
</reference>
<evidence type="ECO:0000259" key="2">
    <source>
        <dbReference type="Pfam" id="PF07584"/>
    </source>
</evidence>
<dbReference type="NCBIfam" id="TIGR02226">
    <property type="entry name" value="two_anch"/>
    <property type="match status" value="1"/>
</dbReference>
<comment type="caution">
    <text evidence="3">The sequence shown here is derived from an EMBL/GenBank/DDBJ whole genome shotgun (WGS) entry which is preliminary data.</text>
</comment>
<proteinExistence type="predicted"/>
<evidence type="ECO:0000313" key="3">
    <source>
        <dbReference type="EMBL" id="GAA4456220.1"/>
    </source>
</evidence>
<keyword evidence="1" id="KW-1133">Transmembrane helix</keyword>
<dbReference type="Pfam" id="PF07584">
    <property type="entry name" value="BatA"/>
    <property type="match status" value="1"/>
</dbReference>
<dbReference type="InterPro" id="IPR011933">
    <property type="entry name" value="Double_TM_dom"/>
</dbReference>
<accession>A0ABP8MWK3</accession>
<dbReference type="PANTHER" id="PTHR37464:SF1">
    <property type="entry name" value="BLL2463 PROTEIN"/>
    <property type="match status" value="1"/>
</dbReference>
<feature type="transmembrane region" description="Helical" evidence="1">
    <location>
        <begin position="644"/>
        <end position="663"/>
    </location>
</feature>
<keyword evidence="1" id="KW-0812">Transmembrane</keyword>
<dbReference type="EMBL" id="BAABEZ010000022">
    <property type="protein sequence ID" value="GAA4456220.1"/>
    <property type="molecule type" value="Genomic_DNA"/>
</dbReference>
<feature type="transmembrane region" description="Helical" evidence="1">
    <location>
        <begin position="6"/>
        <end position="26"/>
    </location>
</feature>
<dbReference type="Proteomes" id="UP001501410">
    <property type="component" value="Unassembled WGS sequence"/>
</dbReference>
<dbReference type="InterPro" id="IPR024163">
    <property type="entry name" value="Aerotolerance_reg_N"/>
</dbReference>